<dbReference type="Gene3D" id="3.90.70.10">
    <property type="entry name" value="Cysteine proteinases"/>
    <property type="match status" value="2"/>
</dbReference>
<dbReference type="InterPro" id="IPR038765">
    <property type="entry name" value="Papain-like_cys_pep_sf"/>
</dbReference>
<evidence type="ECO:0000256" key="2">
    <source>
        <dbReference type="ARBA" id="ARBA00022692"/>
    </source>
</evidence>
<feature type="domain" description="USP" evidence="7">
    <location>
        <begin position="151"/>
        <end position="595"/>
    </location>
</feature>
<protein>
    <recommendedName>
        <fullName evidence="7">USP domain-containing protein</fullName>
    </recommendedName>
</protein>
<evidence type="ECO:0000256" key="4">
    <source>
        <dbReference type="ARBA" id="ARBA00023136"/>
    </source>
</evidence>
<dbReference type="GO" id="GO:0015095">
    <property type="term" value="F:magnesium ion transmembrane transporter activity"/>
    <property type="evidence" value="ECO:0007669"/>
    <property type="project" value="InterPro"/>
</dbReference>
<dbReference type="GO" id="GO:0016579">
    <property type="term" value="P:protein deubiquitination"/>
    <property type="evidence" value="ECO:0007669"/>
    <property type="project" value="InterPro"/>
</dbReference>
<feature type="compositionally biased region" description="Basic and acidic residues" evidence="5">
    <location>
        <begin position="1360"/>
        <end position="1376"/>
    </location>
</feature>
<feature type="region of interest" description="Disordered" evidence="5">
    <location>
        <begin position="997"/>
        <end position="1089"/>
    </location>
</feature>
<feature type="transmembrane region" description="Helical" evidence="6">
    <location>
        <begin position="1280"/>
        <end position="1304"/>
    </location>
</feature>
<dbReference type="InterPro" id="IPR008521">
    <property type="entry name" value="Mg_trans_NIPA"/>
</dbReference>
<dbReference type="GO" id="GO:0004843">
    <property type="term" value="F:cysteine-type deubiquitinase activity"/>
    <property type="evidence" value="ECO:0007669"/>
    <property type="project" value="InterPro"/>
</dbReference>
<keyword evidence="3 6" id="KW-1133">Transmembrane helix</keyword>
<keyword evidence="2 6" id="KW-0812">Transmembrane</keyword>
<feature type="compositionally biased region" description="Basic and acidic residues" evidence="5">
    <location>
        <begin position="1048"/>
        <end position="1058"/>
    </location>
</feature>
<feature type="transmembrane region" description="Helical" evidence="6">
    <location>
        <begin position="1245"/>
        <end position="1268"/>
    </location>
</feature>
<dbReference type="SUPFAM" id="SSF54001">
    <property type="entry name" value="Cysteine proteinases"/>
    <property type="match status" value="1"/>
</dbReference>
<dbReference type="InterPro" id="IPR037185">
    <property type="entry name" value="EmrE-like"/>
</dbReference>
<feature type="compositionally biased region" description="Low complexity" evidence="5">
    <location>
        <begin position="755"/>
        <end position="764"/>
    </location>
</feature>
<evidence type="ECO:0000256" key="3">
    <source>
        <dbReference type="ARBA" id="ARBA00022989"/>
    </source>
</evidence>
<dbReference type="GO" id="GO:0016020">
    <property type="term" value="C:membrane"/>
    <property type="evidence" value="ECO:0007669"/>
    <property type="project" value="UniProtKB-SubCell"/>
</dbReference>
<feature type="region of interest" description="Disordered" evidence="5">
    <location>
        <begin position="1406"/>
        <end position="1526"/>
    </location>
</feature>
<reference evidence="8" key="1">
    <citation type="submission" date="2021-12" db="EMBL/GenBank/DDBJ databases">
        <title>Black yeast isolated from Biological Soil Crust.</title>
        <authorList>
            <person name="Kurbessoian T."/>
        </authorList>
    </citation>
    <scope>NUCLEOTIDE SEQUENCE</scope>
    <source>
        <strain evidence="8">CCFEE 5208</strain>
    </source>
</reference>
<feature type="transmembrane region" description="Helical" evidence="6">
    <location>
        <begin position="1191"/>
        <end position="1209"/>
    </location>
</feature>
<dbReference type="PANTHER" id="PTHR12570:SF65">
    <property type="entry name" value="MAGNESIUM TRANSPORTER NIPA9-RELATED"/>
    <property type="match status" value="1"/>
</dbReference>
<feature type="compositionally biased region" description="Polar residues" evidence="5">
    <location>
        <begin position="765"/>
        <end position="774"/>
    </location>
</feature>
<sequence>MTPNAKAIHCYTPTAPSLLPLPRAKRMPAIAAFEAVAGVVLMIRRCVARYTIKFAKLTDTAQAERKPDHFGGIFTVGDEAKKKPDKEHEQKVKAILGRLRYNGIDTMVESNVEYALRKSHGDSDAAYRLLLLLQNTYEGIVEPYHPDAKLLGAINREGVTCYLDALLYAMFARLDSFEAMLYDIFNDIPRKKLAGLLRLWVNMLRTGRLITTDITAQLQGALAECGWQDAGRLKQQDPSEAFTFITGQLELPLLTLKMDLYHTGKEDPQDDHKFVNERLLEVAIPDTPMDGSDVITLEHCLEQYFNNRIEVKRHLERRRRDTMKSISSVEGIKVEKGPATHIEVLDVTETPETPIVQSPAAEIPEEIKNPVEKLRPSAGRKRADSIFSQRKVELTGIDPEALSVVDLHGSLETPGRKMSTRTEVLMPAWQFFKLLPWYTNHLPTSDAQVASHFAKKRPMLGICLKRYSYTNEGQGRRRNTYVDIPLEIGVPDFVSDDNMEDGATLKGNFRLMLQSVVCHRGYSVHSGHYVSLCRGRAPNAQHRESQDARRSSSDSDDNEDPWMRFDDLARERVSYVDINKALREEMPYLLFYQVVPIDDDGNSVHDLPSYAEATTRSQSDAAANLAEKPYLHEPAESENALVHETSTSLFERNVSAARSEATNSVTAPASTRTSLDVSRALDPNPRRGRSSMAEERNPRGSSIAFDTSSFGGSTSGGSVRTDATNTSQPSTPPEEKGGLSFLAVANKLGSRRGSRGYQGSRGSSNTRASKSRPTSVGPLGSEGIGTGNGSESRLALGMSKLTQRMSGRNDNVPLAARPSSEELVRAQVAGQSQMAEEEKVALDKNKLPPPLPISDTAATATRPPEHSGMNGRTSGQTTPRNAAPLPKQLLRKDKAAAREEKRRNFLAVPHPCNDSEGINRRPGTHFRNATMYIPATSSSAVLEPITTLLHLAADDSKSKTGWSSLIGIVTAICGNVLISFALNTQRYAHMRLNRDRDEWEEKQRARRNQGGSKPKTYGTQQLDVAEARARKNAKSEPAGGGSNGGDYTLERPTERTETDPLIPRVGSRSASTDSDDTVRPSKDEKEPHHEKSYLRSPIWWLGISLMVVGEAGNFLAYGFAPASIVSPLGVVALVSNCMIAPFLLHERFRWRDGLGVLIAIAGCVTVVLSASDSNPRLTPDKIWTLITHWEFETYLGVTLALIIALTVASNKYGHRTILIDLGLVGLYGGYTVLSTKGIASLLSSSIWHIITFPITYLLLAVLISTAVLQIKYLNRALQHFNATMVIPTQFVLFTISVIVGSAILYRDFEREEAGDAAKFVGGCALTFLGVWCITSGRSDDEEDDPELGEEQDAIDLVDEERVQPEIREREDSDGRRRSIIAGSSKDTPTLRRFRTAESLPPFVIVTPALGPTPGQEALSGDALKPLPPGTASAIHARPMTGLPTNDDAVSPTRQPPPLHATTSEPVVPHSELAYSSRPRTPLARTKTGPPLESPSRGPPATPSMARRQSQGNALLEPSSTGPPRLVSRQSVAGLLPGSMISPLSTSLSIIVADSLRRGTENPVNSMRRRASSRRQRPDAQKRMSTAGLKRHSATSGEMEIEDDETADLRAGAASPQGRVRSLSATWSDIFGSASKRQRGDSRAEAPKPPAEEEEEDEGEDGGGR</sequence>
<feature type="transmembrane region" description="Helical" evidence="6">
    <location>
        <begin position="1153"/>
        <end position="1171"/>
    </location>
</feature>
<dbReference type="SUPFAM" id="SSF103481">
    <property type="entry name" value="Multidrug resistance efflux transporter EmrE"/>
    <property type="match status" value="1"/>
</dbReference>
<keyword evidence="4 6" id="KW-0472">Membrane</keyword>
<accession>A0AAN6J680</accession>
<feature type="transmembrane region" description="Helical" evidence="6">
    <location>
        <begin position="1216"/>
        <end position="1233"/>
    </location>
</feature>
<feature type="compositionally biased region" description="Polar residues" evidence="5">
    <location>
        <begin position="800"/>
        <end position="809"/>
    </location>
</feature>
<name>A0AAN6J680_9PEZI</name>
<dbReference type="Pfam" id="PF05653">
    <property type="entry name" value="Mg_trans_NIPA"/>
    <property type="match status" value="1"/>
</dbReference>
<feature type="compositionally biased region" description="Low complexity" evidence="5">
    <location>
        <begin position="707"/>
        <end position="718"/>
    </location>
</feature>
<dbReference type="InterPro" id="IPR001394">
    <property type="entry name" value="Peptidase_C19_UCH"/>
</dbReference>
<dbReference type="InterPro" id="IPR028889">
    <property type="entry name" value="USP"/>
</dbReference>
<feature type="transmembrane region" description="Helical" evidence="6">
    <location>
        <begin position="962"/>
        <end position="982"/>
    </location>
</feature>
<gene>
    <name evidence="8" type="ORF">LTR82_015628</name>
</gene>
<feature type="compositionally biased region" description="Polar residues" evidence="5">
    <location>
        <begin position="870"/>
        <end position="880"/>
    </location>
</feature>
<feature type="transmembrane region" description="Helical" evidence="6">
    <location>
        <begin position="1098"/>
        <end position="1118"/>
    </location>
</feature>
<dbReference type="Proteomes" id="UP001168146">
    <property type="component" value="Unassembled WGS sequence"/>
</dbReference>
<dbReference type="PANTHER" id="PTHR12570">
    <property type="match status" value="1"/>
</dbReference>
<feature type="region of interest" description="Disordered" evidence="5">
    <location>
        <begin position="1560"/>
        <end position="1664"/>
    </location>
</feature>
<proteinExistence type="predicted"/>
<evidence type="ECO:0000259" key="7">
    <source>
        <dbReference type="PROSITE" id="PS50235"/>
    </source>
</evidence>
<feature type="compositionally biased region" description="Polar residues" evidence="5">
    <location>
        <begin position="660"/>
        <end position="676"/>
    </location>
</feature>
<feature type="region of interest" description="Disordered" evidence="5">
    <location>
        <begin position="658"/>
        <end position="885"/>
    </location>
</feature>
<feature type="transmembrane region" description="Helical" evidence="6">
    <location>
        <begin position="1124"/>
        <end position="1144"/>
    </location>
</feature>
<feature type="compositionally biased region" description="Polar residues" evidence="5">
    <location>
        <begin position="1506"/>
        <end position="1521"/>
    </location>
</feature>
<feature type="compositionally biased region" description="Basic and acidic residues" evidence="5">
    <location>
        <begin position="541"/>
        <end position="553"/>
    </location>
</feature>
<comment type="subcellular location">
    <subcellularLocation>
        <location evidence="1">Membrane</location>
        <topology evidence="1">Multi-pass membrane protein</topology>
    </subcellularLocation>
</comment>
<feature type="region of interest" description="Disordered" evidence="5">
    <location>
        <begin position="540"/>
        <end position="562"/>
    </location>
</feature>
<evidence type="ECO:0000256" key="6">
    <source>
        <dbReference type="SAM" id="Phobius"/>
    </source>
</evidence>
<dbReference type="PROSITE" id="PS50235">
    <property type="entry name" value="USP_3"/>
    <property type="match status" value="1"/>
</dbReference>
<feature type="compositionally biased region" description="Basic and acidic residues" evidence="5">
    <location>
        <begin position="1076"/>
        <end position="1089"/>
    </location>
</feature>
<comment type="caution">
    <text evidence="8">The sequence shown here is derived from an EMBL/GenBank/DDBJ whole genome shotgun (WGS) entry which is preliminary data.</text>
</comment>
<dbReference type="Pfam" id="PF00443">
    <property type="entry name" value="UCH"/>
    <property type="match status" value="1"/>
</dbReference>
<feature type="region of interest" description="Disordered" evidence="5">
    <location>
        <begin position="1360"/>
        <end position="1393"/>
    </location>
</feature>
<evidence type="ECO:0000256" key="5">
    <source>
        <dbReference type="SAM" id="MobiDB-lite"/>
    </source>
</evidence>
<dbReference type="EMBL" id="JASUXU010000089">
    <property type="protein sequence ID" value="KAK0308174.1"/>
    <property type="molecule type" value="Genomic_DNA"/>
</dbReference>
<organism evidence="8 9">
    <name type="scientific">Friedmanniomyces endolithicus</name>
    <dbReference type="NCBI Taxonomy" id="329885"/>
    <lineage>
        <taxon>Eukaryota</taxon>
        <taxon>Fungi</taxon>
        <taxon>Dikarya</taxon>
        <taxon>Ascomycota</taxon>
        <taxon>Pezizomycotina</taxon>
        <taxon>Dothideomycetes</taxon>
        <taxon>Dothideomycetidae</taxon>
        <taxon>Mycosphaerellales</taxon>
        <taxon>Teratosphaeriaceae</taxon>
        <taxon>Friedmanniomyces</taxon>
    </lineage>
</organism>
<feature type="compositionally biased region" description="Basic and acidic residues" evidence="5">
    <location>
        <begin position="836"/>
        <end position="846"/>
    </location>
</feature>
<evidence type="ECO:0000313" key="8">
    <source>
        <dbReference type="EMBL" id="KAK0308174.1"/>
    </source>
</evidence>
<evidence type="ECO:0000256" key="1">
    <source>
        <dbReference type="ARBA" id="ARBA00004141"/>
    </source>
</evidence>
<evidence type="ECO:0000313" key="9">
    <source>
        <dbReference type="Proteomes" id="UP001168146"/>
    </source>
</evidence>
<feature type="compositionally biased region" description="Acidic residues" evidence="5">
    <location>
        <begin position="1651"/>
        <end position="1664"/>
    </location>
</feature>